<dbReference type="RefSeq" id="WP_353531159.1">
    <property type="nucleotide sequence ID" value="NZ_JBBMEX010000011.1"/>
</dbReference>
<protein>
    <submittedName>
        <fullName evidence="2">Energy-coupled thiamine transporter ThiT</fullName>
    </submittedName>
</protein>
<gene>
    <name evidence="2" type="ORF">WMO43_10680</name>
</gene>
<feature type="transmembrane region" description="Helical" evidence="1">
    <location>
        <begin position="190"/>
        <end position="213"/>
    </location>
</feature>
<feature type="transmembrane region" description="Helical" evidence="1">
    <location>
        <begin position="81"/>
        <end position="99"/>
    </location>
</feature>
<evidence type="ECO:0000256" key="1">
    <source>
        <dbReference type="SAM" id="Phobius"/>
    </source>
</evidence>
<name>A0ABV1HGF0_9FIRM</name>
<feature type="transmembrane region" description="Helical" evidence="1">
    <location>
        <begin position="56"/>
        <end position="75"/>
    </location>
</feature>
<feature type="transmembrane region" description="Helical" evidence="1">
    <location>
        <begin position="156"/>
        <end position="178"/>
    </location>
</feature>
<organism evidence="2 3">
    <name type="scientific">Maccoyibacter intestinihominis</name>
    <dbReference type="NCBI Taxonomy" id="3133499"/>
    <lineage>
        <taxon>Bacteria</taxon>
        <taxon>Bacillati</taxon>
        <taxon>Bacillota</taxon>
        <taxon>Clostridia</taxon>
        <taxon>Lachnospirales</taxon>
        <taxon>Lachnospiraceae</taxon>
        <taxon>Maccoyibacter</taxon>
    </lineage>
</organism>
<keyword evidence="1" id="KW-0472">Membrane</keyword>
<sequence length="226" mass="24562">MSNFFAFATKNSWDEDVFQLTTGGILTIVALIVILIAAALFIHSRKGSHKLSTKQLVFSAVAMALGTVTSMIKLFHLPMGGSITLFSMLFIVLIGYWYGPEVGIMTSVAYGLLQFVIDPVFYSIPQLLVDYPLAFGALGLSGFFHDSKHGLIKGYIVGVLGRYVFAFLSGLLFFAAYAEGSGMSAPVYSLVYNGFYLIPEAIITLVIIAIPAVSKALQHIQQLARE</sequence>
<keyword evidence="3" id="KW-1185">Reference proteome</keyword>
<dbReference type="Proteomes" id="UP001454489">
    <property type="component" value="Unassembled WGS sequence"/>
</dbReference>
<accession>A0ABV1HGF0</accession>
<dbReference type="EMBL" id="JBBMEX010000011">
    <property type="protein sequence ID" value="MEQ2558326.1"/>
    <property type="molecule type" value="Genomic_DNA"/>
</dbReference>
<dbReference type="Gene3D" id="1.10.1760.20">
    <property type="match status" value="1"/>
</dbReference>
<dbReference type="Pfam" id="PF09515">
    <property type="entry name" value="Thia_YuaJ"/>
    <property type="match status" value="1"/>
</dbReference>
<keyword evidence="1" id="KW-1133">Transmembrane helix</keyword>
<comment type="caution">
    <text evidence="2">The sequence shown here is derived from an EMBL/GenBank/DDBJ whole genome shotgun (WGS) entry which is preliminary data.</text>
</comment>
<dbReference type="InterPro" id="IPR012651">
    <property type="entry name" value="Thia_Transptr_ThiT"/>
</dbReference>
<proteinExistence type="predicted"/>
<evidence type="ECO:0000313" key="2">
    <source>
        <dbReference type="EMBL" id="MEQ2558326.1"/>
    </source>
</evidence>
<reference evidence="2 3" key="1">
    <citation type="submission" date="2024-03" db="EMBL/GenBank/DDBJ databases">
        <title>Human intestinal bacterial collection.</title>
        <authorList>
            <person name="Pauvert C."/>
            <person name="Hitch T.C.A."/>
            <person name="Clavel T."/>
        </authorList>
    </citation>
    <scope>NUCLEOTIDE SEQUENCE [LARGE SCALE GENOMIC DNA]</scope>
    <source>
        <strain evidence="2 3">CLA-AA-H185</strain>
    </source>
</reference>
<feature type="transmembrane region" description="Helical" evidence="1">
    <location>
        <begin position="20"/>
        <end position="44"/>
    </location>
</feature>
<evidence type="ECO:0000313" key="3">
    <source>
        <dbReference type="Proteomes" id="UP001454489"/>
    </source>
</evidence>
<keyword evidence="1" id="KW-0812">Transmembrane</keyword>